<name>B2IB53_BEII9</name>
<evidence type="ECO:0000313" key="3">
    <source>
        <dbReference type="Proteomes" id="UP000001695"/>
    </source>
</evidence>
<dbReference type="STRING" id="395963.Bind_1504"/>
<dbReference type="InterPro" id="IPR007060">
    <property type="entry name" value="FtsL/DivIC"/>
</dbReference>
<protein>
    <submittedName>
        <fullName evidence="2">Septum formation initiator</fullName>
    </submittedName>
</protein>
<dbReference type="eggNOG" id="COG2919">
    <property type="taxonomic scope" value="Bacteria"/>
</dbReference>
<accession>B2IB53</accession>
<reference evidence="2 3" key="2">
    <citation type="journal article" date="2010" name="J. Bacteriol.">
        <title>Complete genome sequence of Beijerinckia indica subsp. indica.</title>
        <authorList>
            <person name="Tamas I."/>
            <person name="Dedysh S.N."/>
            <person name="Liesack W."/>
            <person name="Stott M.B."/>
            <person name="Alam M."/>
            <person name="Murrell J.C."/>
            <person name="Dunfield P.F."/>
        </authorList>
    </citation>
    <scope>NUCLEOTIDE SEQUENCE [LARGE SCALE GENOMIC DNA]</scope>
    <source>
        <strain evidence="3">ATCC 9039 / DSM 1715 / NCIMB 8712</strain>
    </source>
</reference>
<dbReference type="EMBL" id="CP001016">
    <property type="protein sequence ID" value="ACB95137.1"/>
    <property type="molecule type" value="Genomic_DNA"/>
</dbReference>
<dbReference type="OrthoDB" id="9815600at2"/>
<evidence type="ECO:0000313" key="2">
    <source>
        <dbReference type="EMBL" id="ACB95137.1"/>
    </source>
</evidence>
<proteinExistence type="predicted"/>
<organism evidence="2 3">
    <name type="scientific">Beijerinckia indica subsp. indica (strain ATCC 9039 / DSM 1715 / NCIMB 8712)</name>
    <dbReference type="NCBI Taxonomy" id="395963"/>
    <lineage>
        <taxon>Bacteria</taxon>
        <taxon>Pseudomonadati</taxon>
        <taxon>Pseudomonadota</taxon>
        <taxon>Alphaproteobacteria</taxon>
        <taxon>Hyphomicrobiales</taxon>
        <taxon>Beijerinckiaceae</taxon>
        <taxon>Beijerinckia</taxon>
    </lineage>
</organism>
<dbReference type="AlphaFoldDB" id="B2IB53"/>
<dbReference type="HOGENOM" id="CLU_159931_0_0_5"/>
<dbReference type="RefSeq" id="WP_012384494.1">
    <property type="nucleotide sequence ID" value="NC_010581.1"/>
</dbReference>
<sequence length="106" mass="12167">MVIRKRMRAILFPLILYAASAALSSYFLWHALNGERGLKTRDEYARQIALLEGQLTALKEEHEQWQHRIGLMHNNAVDRDLLDEATRTRLGRIGADDLMVILPTTP</sequence>
<dbReference type="Proteomes" id="UP000001695">
    <property type="component" value="Chromosome"/>
</dbReference>
<dbReference type="KEGG" id="bid:Bind_1504"/>
<keyword evidence="1" id="KW-0175">Coiled coil</keyword>
<gene>
    <name evidence="2" type="ordered locus">Bind_1504</name>
</gene>
<reference evidence="3" key="1">
    <citation type="submission" date="2008-03" db="EMBL/GenBank/DDBJ databases">
        <title>Complete sequence of chromosome of Beijerinckia indica subsp. indica ATCC 9039.</title>
        <authorList>
            <consortium name="US DOE Joint Genome Institute"/>
            <person name="Copeland A."/>
            <person name="Lucas S."/>
            <person name="Lapidus A."/>
            <person name="Glavina del Rio T."/>
            <person name="Dalin E."/>
            <person name="Tice H."/>
            <person name="Bruce D."/>
            <person name="Goodwin L."/>
            <person name="Pitluck S."/>
            <person name="LaButti K."/>
            <person name="Schmutz J."/>
            <person name="Larimer F."/>
            <person name="Land M."/>
            <person name="Hauser L."/>
            <person name="Kyrpides N."/>
            <person name="Mikhailova N."/>
            <person name="Dunfield P.F."/>
            <person name="Dedysh S.N."/>
            <person name="Liesack W."/>
            <person name="Saw J.H."/>
            <person name="Alam M."/>
            <person name="Chen Y."/>
            <person name="Murrell J.C."/>
            <person name="Richardson P."/>
        </authorList>
    </citation>
    <scope>NUCLEOTIDE SEQUENCE [LARGE SCALE GENOMIC DNA]</scope>
    <source>
        <strain evidence="3">ATCC 9039 / DSM 1715 / NCIMB 8712</strain>
    </source>
</reference>
<keyword evidence="3" id="KW-1185">Reference proteome</keyword>
<feature type="coiled-coil region" evidence="1">
    <location>
        <begin position="41"/>
        <end position="68"/>
    </location>
</feature>
<dbReference type="Pfam" id="PF04977">
    <property type="entry name" value="DivIC"/>
    <property type="match status" value="1"/>
</dbReference>
<evidence type="ECO:0000256" key="1">
    <source>
        <dbReference type="SAM" id="Coils"/>
    </source>
</evidence>